<dbReference type="Proteomes" id="UP000306416">
    <property type="component" value="Unassembled WGS sequence"/>
</dbReference>
<dbReference type="AlphaFoldDB" id="A0A4S1CN74"/>
<sequence length="64" mass="7257">MTLQSRVHRLELQSIQDIPPLPGLVRVANTPEEEEAAERELETMPRGTQLYIIKAVDCSRKGEL</sequence>
<proteinExistence type="predicted"/>
<reference evidence="1 2" key="1">
    <citation type="submission" date="2019-04" db="EMBL/GenBank/DDBJ databases">
        <title>Geobacter oryzae sp. nov., ferric-reducing bacteria isolated from paddy soil.</title>
        <authorList>
            <person name="Xu Z."/>
            <person name="Masuda Y."/>
            <person name="Itoh H."/>
            <person name="Senoo K."/>
        </authorList>
    </citation>
    <scope>NUCLEOTIDE SEQUENCE [LARGE SCALE GENOMIC DNA]</scope>
    <source>
        <strain evidence="1 2">Red111</strain>
    </source>
</reference>
<keyword evidence="2" id="KW-1185">Reference proteome</keyword>
<comment type="caution">
    <text evidence="1">The sequence shown here is derived from an EMBL/GenBank/DDBJ whole genome shotgun (WGS) entry which is preliminary data.</text>
</comment>
<gene>
    <name evidence="1" type="ORF">E4633_06525</name>
</gene>
<organism evidence="1 2">
    <name type="scientific">Geomonas terrae</name>
    <dbReference type="NCBI Taxonomy" id="2562681"/>
    <lineage>
        <taxon>Bacteria</taxon>
        <taxon>Pseudomonadati</taxon>
        <taxon>Thermodesulfobacteriota</taxon>
        <taxon>Desulfuromonadia</taxon>
        <taxon>Geobacterales</taxon>
        <taxon>Geobacteraceae</taxon>
        <taxon>Geomonas</taxon>
    </lineage>
</organism>
<dbReference type="EMBL" id="SRSC01000001">
    <property type="protein sequence ID" value="TGU75103.1"/>
    <property type="molecule type" value="Genomic_DNA"/>
</dbReference>
<dbReference type="RefSeq" id="WP_135869413.1">
    <property type="nucleotide sequence ID" value="NZ_SRSC01000001.1"/>
</dbReference>
<evidence type="ECO:0000313" key="1">
    <source>
        <dbReference type="EMBL" id="TGU75103.1"/>
    </source>
</evidence>
<evidence type="ECO:0000313" key="2">
    <source>
        <dbReference type="Proteomes" id="UP000306416"/>
    </source>
</evidence>
<protein>
    <submittedName>
        <fullName evidence="1">Uncharacterized protein</fullName>
    </submittedName>
</protein>
<accession>A0A4S1CN74</accession>
<name>A0A4S1CN74_9BACT</name>